<sequence length="44" mass="4812">MSTRDAVETALRAWNADELSRRAAAAVDFGFHPEAGPRRPRSTA</sequence>
<evidence type="ECO:0000313" key="2">
    <source>
        <dbReference type="Proteomes" id="UP001589627"/>
    </source>
</evidence>
<dbReference type="EMBL" id="JBHLZP010000106">
    <property type="protein sequence ID" value="MFB9833801.1"/>
    <property type="molecule type" value="Genomic_DNA"/>
</dbReference>
<dbReference type="RefSeq" id="WP_378202154.1">
    <property type="nucleotide sequence ID" value="NZ_JBHLZP010000106.1"/>
</dbReference>
<keyword evidence="2" id="KW-1185">Reference proteome</keyword>
<organism evidence="1 2">
    <name type="scientific">Actinoallomurus acaciae</name>
    <dbReference type="NCBI Taxonomy" id="502577"/>
    <lineage>
        <taxon>Bacteria</taxon>
        <taxon>Bacillati</taxon>
        <taxon>Actinomycetota</taxon>
        <taxon>Actinomycetes</taxon>
        <taxon>Streptosporangiales</taxon>
        <taxon>Thermomonosporaceae</taxon>
        <taxon>Actinoallomurus</taxon>
    </lineage>
</organism>
<proteinExistence type="predicted"/>
<protein>
    <submittedName>
        <fullName evidence="1">Uncharacterized protein</fullName>
    </submittedName>
</protein>
<reference evidence="1 2" key="1">
    <citation type="submission" date="2024-09" db="EMBL/GenBank/DDBJ databases">
        <authorList>
            <person name="Sun Q."/>
            <person name="Mori K."/>
        </authorList>
    </citation>
    <scope>NUCLEOTIDE SEQUENCE [LARGE SCALE GENOMIC DNA]</scope>
    <source>
        <strain evidence="1 2">TBRC 0563</strain>
    </source>
</reference>
<comment type="caution">
    <text evidence="1">The sequence shown here is derived from an EMBL/GenBank/DDBJ whole genome shotgun (WGS) entry which is preliminary data.</text>
</comment>
<name>A0ABV5YFH8_9ACTN</name>
<evidence type="ECO:0000313" key="1">
    <source>
        <dbReference type="EMBL" id="MFB9833801.1"/>
    </source>
</evidence>
<dbReference type="Proteomes" id="UP001589627">
    <property type="component" value="Unassembled WGS sequence"/>
</dbReference>
<accession>A0ABV5YFH8</accession>
<gene>
    <name evidence="1" type="ORF">ACFFNX_16560</name>
</gene>